<evidence type="ECO:0000256" key="1">
    <source>
        <dbReference type="SAM" id="Coils"/>
    </source>
</evidence>
<feature type="coiled-coil region" evidence="1">
    <location>
        <begin position="373"/>
        <end position="410"/>
    </location>
</feature>
<dbReference type="RefSeq" id="WP_223926364.1">
    <property type="nucleotide sequence ID" value="NZ_BPTU01000001.1"/>
</dbReference>
<keyword evidence="3" id="KW-1185">Reference proteome</keyword>
<dbReference type="Proteomes" id="UP000825483">
    <property type="component" value="Unassembled WGS sequence"/>
</dbReference>
<dbReference type="AlphaFoldDB" id="A0A9R1CVT1"/>
<feature type="coiled-coil region" evidence="1">
    <location>
        <begin position="34"/>
        <end position="93"/>
    </location>
</feature>
<evidence type="ECO:0000313" key="3">
    <source>
        <dbReference type="Proteomes" id="UP000825483"/>
    </source>
</evidence>
<sequence length="445" mass="51308">MRELKCPNCGKTFTVDEAGYAAILSQVKNKEFDRELEKRLHDMAEKQKAQQEAEGLKAEQTFQSKLAAKDVSLGKKDAEIARLTEQLNGMSQKAAVEYGKQLNSKDQIIAELRAQIDRNDSDRKVAILQEQNRAKDELQQKDNDIARLKAKIESDKTEALMRANSLKDSYELRLKQAQEQVEYYKDMKVRMTTKMIGESLEQHCWTLYNTNLRSAYPSASFEKDNDASEGSKGDFIFRDTADGIEYISIMFEMKNELENGGKKHKNEDFFKKLDDDRNKKHCEYAVLVSMLEPDNELYNNGIVDVSYRYPKMYVIRPQFFIPIITLLVSTSKKSVEYQRQLQIARSQSVDVTNFEAKLETFKGKFLGHYQMAAKKYQAAIDDIDATIKKLQKVRDELVSSENNLRLANKDTDELTIRKLTYKNPTMKAKFEEARKSSGNTDNDEE</sequence>
<gene>
    <name evidence="2" type="ORF">PRLR5076_11920</name>
</gene>
<feature type="coiled-coil region" evidence="1">
    <location>
        <begin position="131"/>
        <end position="187"/>
    </location>
</feature>
<dbReference type="InterPro" id="IPR019219">
    <property type="entry name" value="DUF2130"/>
</dbReference>
<dbReference type="GeneID" id="72467628"/>
<protein>
    <recommendedName>
        <fullName evidence="4">DUF2130 domain-containing protein</fullName>
    </recommendedName>
</protein>
<keyword evidence="1" id="KW-0175">Coiled coil</keyword>
<dbReference type="PIRSF" id="PIRSF005850">
    <property type="entry name" value="UCP005850"/>
    <property type="match status" value="1"/>
</dbReference>
<proteinExistence type="predicted"/>
<dbReference type="EMBL" id="BPUB01000001">
    <property type="protein sequence ID" value="GJG58341.1"/>
    <property type="molecule type" value="Genomic_DNA"/>
</dbReference>
<comment type="caution">
    <text evidence="2">The sequence shown here is derived from an EMBL/GenBank/DDBJ whole genome shotgun (WGS) entry which is preliminary data.</text>
</comment>
<accession>A0A9R1CVT1</accession>
<dbReference type="Pfam" id="PF09903">
    <property type="entry name" value="DUF2130"/>
    <property type="match status" value="1"/>
</dbReference>
<reference evidence="2" key="1">
    <citation type="journal article" date="2022" name="Int. J. Syst. Evol. Microbiol.">
        <title>Prevotella lacticifex sp. nov., isolated from the rumen of cows.</title>
        <authorList>
            <person name="Shinkai T."/>
            <person name="Ikeyama N."/>
            <person name="Kumagai M."/>
            <person name="Ohmori H."/>
            <person name="Sakamoto M."/>
            <person name="Ohkuma M."/>
            <person name="Mitsumori M."/>
        </authorList>
    </citation>
    <scope>NUCLEOTIDE SEQUENCE</scope>
    <source>
        <strain evidence="2">R5076</strain>
    </source>
</reference>
<organism evidence="2 3">
    <name type="scientific">Prevotella lacticifex</name>
    <dbReference type="NCBI Taxonomy" id="2854755"/>
    <lineage>
        <taxon>Bacteria</taxon>
        <taxon>Pseudomonadati</taxon>
        <taxon>Bacteroidota</taxon>
        <taxon>Bacteroidia</taxon>
        <taxon>Bacteroidales</taxon>
        <taxon>Prevotellaceae</taxon>
        <taxon>Prevotella</taxon>
    </lineage>
</organism>
<evidence type="ECO:0000313" key="2">
    <source>
        <dbReference type="EMBL" id="GJG58341.1"/>
    </source>
</evidence>
<evidence type="ECO:0008006" key="4">
    <source>
        <dbReference type="Google" id="ProtNLM"/>
    </source>
</evidence>
<name>A0A9R1CVT1_9BACT</name>